<gene>
    <name evidence="1" type="ORF">SDC9_152373</name>
</gene>
<accession>A0A645EX99</accession>
<protein>
    <submittedName>
        <fullName evidence="1">Uncharacterized protein</fullName>
    </submittedName>
</protein>
<reference evidence="1" key="1">
    <citation type="submission" date="2019-08" db="EMBL/GenBank/DDBJ databases">
        <authorList>
            <person name="Kucharzyk K."/>
            <person name="Murdoch R.W."/>
            <person name="Higgins S."/>
            <person name="Loffler F."/>
        </authorList>
    </citation>
    <scope>NUCLEOTIDE SEQUENCE</scope>
</reference>
<dbReference type="AlphaFoldDB" id="A0A645EX99"/>
<name>A0A645EX99_9ZZZZ</name>
<evidence type="ECO:0000313" key="1">
    <source>
        <dbReference type="EMBL" id="MPN05123.1"/>
    </source>
</evidence>
<dbReference type="EMBL" id="VSSQ01051036">
    <property type="protein sequence ID" value="MPN05123.1"/>
    <property type="molecule type" value="Genomic_DNA"/>
</dbReference>
<sequence length="51" mass="6041">MQLPNVFYTSGSLHAKYCVQYLRYKQIALNIDILVFKDLYRIGLDLILYNV</sequence>
<comment type="caution">
    <text evidence="1">The sequence shown here is derived from an EMBL/GenBank/DDBJ whole genome shotgun (WGS) entry which is preliminary data.</text>
</comment>
<organism evidence="1">
    <name type="scientific">bioreactor metagenome</name>
    <dbReference type="NCBI Taxonomy" id="1076179"/>
    <lineage>
        <taxon>unclassified sequences</taxon>
        <taxon>metagenomes</taxon>
        <taxon>ecological metagenomes</taxon>
    </lineage>
</organism>
<proteinExistence type="predicted"/>